<dbReference type="AlphaFoldDB" id="A0A8H3L1P1"/>
<gene>
    <name evidence="1" type="ORF">RCL2_000497900</name>
</gene>
<sequence length="407" mass="47803">MKEVKHKTRLPSNCHDNIFLHSAQGKLKNLWRNQVGAQITEFLVALNSKSKQADILKMRLKKMQLKLNITTCILLIEPDVTVSNKIQNNHAYNVMRKAHDYLFKFQLLVESEEWEVQIIDPSVRNFVYQQALTMCKKDKELIIRKAAAFSIHARGRIPRWFTLLRNVIQNVHNLENYYITSAKPNNEKRDSDINEKKLINMQSFKMIKKSPLIDNIKKEFVYMQYDHMLEFGQIKKKHQTGRYTIQHWITADSEQSIDKATPYKVVQCYSDHTELRCINRVSNHQDNSDYKVIKDILEIRNHLDKQQILEYTPSYIQMPDYDTALIQNTLASNEAISQHITILHELRIIFNPSNTINIYTDGSLTDRFMLTLMTLQNIWRFGNDPSGHFGMALGRDLPGLLWNDPRR</sequence>
<comment type="caution">
    <text evidence="1">The sequence shown here is derived from an EMBL/GenBank/DDBJ whole genome shotgun (WGS) entry which is preliminary data.</text>
</comment>
<proteinExistence type="predicted"/>
<evidence type="ECO:0000313" key="1">
    <source>
        <dbReference type="EMBL" id="GES77624.1"/>
    </source>
</evidence>
<dbReference type="EMBL" id="BLAL01000030">
    <property type="protein sequence ID" value="GES77624.1"/>
    <property type="molecule type" value="Genomic_DNA"/>
</dbReference>
<protein>
    <recommendedName>
        <fullName evidence="3">Reverse transcriptase domain-containing protein</fullName>
    </recommendedName>
</protein>
<accession>A0A8H3L1P1</accession>
<evidence type="ECO:0008006" key="3">
    <source>
        <dbReference type="Google" id="ProtNLM"/>
    </source>
</evidence>
<reference evidence="1" key="1">
    <citation type="submission" date="2019-10" db="EMBL/GenBank/DDBJ databases">
        <title>Conservation and host-specific expression of non-tandemly repeated heterogenous ribosome RNA gene in arbuscular mycorrhizal fungi.</title>
        <authorList>
            <person name="Maeda T."/>
            <person name="Kobayashi Y."/>
            <person name="Nakagawa T."/>
            <person name="Ezawa T."/>
            <person name="Yamaguchi K."/>
            <person name="Bino T."/>
            <person name="Nishimoto Y."/>
            <person name="Shigenobu S."/>
            <person name="Kawaguchi M."/>
        </authorList>
    </citation>
    <scope>NUCLEOTIDE SEQUENCE</scope>
    <source>
        <strain evidence="1">HR1</strain>
    </source>
</reference>
<evidence type="ECO:0000313" key="2">
    <source>
        <dbReference type="Proteomes" id="UP000615446"/>
    </source>
</evidence>
<name>A0A8H3L1P1_9GLOM</name>
<dbReference type="Proteomes" id="UP000615446">
    <property type="component" value="Unassembled WGS sequence"/>
</dbReference>
<organism evidence="1 2">
    <name type="scientific">Rhizophagus clarus</name>
    <dbReference type="NCBI Taxonomy" id="94130"/>
    <lineage>
        <taxon>Eukaryota</taxon>
        <taxon>Fungi</taxon>
        <taxon>Fungi incertae sedis</taxon>
        <taxon>Mucoromycota</taxon>
        <taxon>Glomeromycotina</taxon>
        <taxon>Glomeromycetes</taxon>
        <taxon>Glomerales</taxon>
        <taxon>Glomeraceae</taxon>
        <taxon>Rhizophagus</taxon>
    </lineage>
</organism>